<feature type="domain" description="AB hydrolase-1" evidence="5">
    <location>
        <begin position="57"/>
        <end position="143"/>
    </location>
</feature>
<gene>
    <name evidence="6" type="ORF">ACFQ07_19755</name>
</gene>
<sequence length="293" mass="33484">GGSKPALVCDTSYQNPGRARPDTVPANAAEEREWLKRARAFADDCKRKYGDVLPHMGTRNWVHDMESIRVALGQKRINYFGYSYGTYLGAAYATAYPDRVRRMVLDSVVRPSGVWYANNLDQNVAFEKRINAFFAWVAQHEKTYRLGETREEVAASYARVRTALKQNPLDGRLGPAELDDTYLIDGYTDQVWPSHAHALSAYAVRKDPKPLLKVFKPPAWMDQNNYAVYNAVQCGDAPWPRDWSVWRRDHWDLYRSGYRFETWGNAWYNAPCAFWPVQGGPPPVVKGSTRTPP</sequence>
<evidence type="ECO:0000256" key="4">
    <source>
        <dbReference type="SAM" id="MobiDB-lite"/>
    </source>
</evidence>
<comment type="caution">
    <text evidence="6">The sequence shown here is derived from an EMBL/GenBank/DDBJ whole genome shotgun (WGS) entry which is preliminary data.</text>
</comment>
<feature type="region of interest" description="Disordered" evidence="4">
    <location>
        <begin position="1"/>
        <end position="23"/>
    </location>
</feature>
<name>A0ABW3CIY1_9ACTN</name>
<accession>A0ABW3CIY1</accession>
<keyword evidence="7" id="KW-1185">Reference proteome</keyword>
<protein>
    <submittedName>
        <fullName evidence="6">Alpha/beta fold hydrolase</fullName>
    </submittedName>
</protein>
<organism evidence="6 7">
    <name type="scientific">Actinomadura adrarensis</name>
    <dbReference type="NCBI Taxonomy" id="1819600"/>
    <lineage>
        <taxon>Bacteria</taxon>
        <taxon>Bacillati</taxon>
        <taxon>Actinomycetota</taxon>
        <taxon>Actinomycetes</taxon>
        <taxon>Streptosporangiales</taxon>
        <taxon>Thermomonosporaceae</taxon>
        <taxon>Actinomadura</taxon>
    </lineage>
</organism>
<evidence type="ECO:0000259" key="5">
    <source>
        <dbReference type="Pfam" id="PF00561"/>
    </source>
</evidence>
<evidence type="ECO:0000313" key="6">
    <source>
        <dbReference type="EMBL" id="MFD0854481.1"/>
    </source>
</evidence>
<dbReference type="InterPro" id="IPR000073">
    <property type="entry name" value="AB_hydrolase_1"/>
</dbReference>
<comment type="similarity">
    <text evidence="1">Belongs to the peptidase S33 family.</text>
</comment>
<evidence type="ECO:0000256" key="3">
    <source>
        <dbReference type="ARBA" id="ARBA00022801"/>
    </source>
</evidence>
<dbReference type="InterPro" id="IPR051601">
    <property type="entry name" value="Serine_prot/Carboxylest_S33"/>
</dbReference>
<dbReference type="EMBL" id="JBHTIR010002971">
    <property type="protein sequence ID" value="MFD0854481.1"/>
    <property type="molecule type" value="Genomic_DNA"/>
</dbReference>
<keyword evidence="2" id="KW-0732">Signal</keyword>
<feature type="non-terminal residue" evidence="6">
    <location>
        <position position="293"/>
    </location>
</feature>
<evidence type="ECO:0000313" key="7">
    <source>
        <dbReference type="Proteomes" id="UP001597083"/>
    </source>
</evidence>
<proteinExistence type="inferred from homology"/>
<dbReference type="SUPFAM" id="SSF53474">
    <property type="entry name" value="alpha/beta-Hydrolases"/>
    <property type="match status" value="1"/>
</dbReference>
<feature type="non-terminal residue" evidence="6">
    <location>
        <position position="1"/>
    </location>
</feature>
<evidence type="ECO:0000256" key="2">
    <source>
        <dbReference type="ARBA" id="ARBA00022729"/>
    </source>
</evidence>
<dbReference type="PANTHER" id="PTHR43248:SF29">
    <property type="entry name" value="TRIPEPTIDYL AMINOPEPTIDASE"/>
    <property type="match status" value="1"/>
</dbReference>
<dbReference type="Pfam" id="PF00561">
    <property type="entry name" value="Abhydrolase_1"/>
    <property type="match status" value="1"/>
</dbReference>
<dbReference type="Proteomes" id="UP001597083">
    <property type="component" value="Unassembled WGS sequence"/>
</dbReference>
<dbReference type="PANTHER" id="PTHR43248">
    <property type="entry name" value="2-SUCCINYL-6-HYDROXY-2,4-CYCLOHEXADIENE-1-CARBOXYLATE SYNTHASE"/>
    <property type="match status" value="1"/>
</dbReference>
<reference evidence="7" key="1">
    <citation type="journal article" date="2019" name="Int. J. Syst. Evol. Microbiol.">
        <title>The Global Catalogue of Microorganisms (GCM) 10K type strain sequencing project: providing services to taxonomists for standard genome sequencing and annotation.</title>
        <authorList>
            <consortium name="The Broad Institute Genomics Platform"/>
            <consortium name="The Broad Institute Genome Sequencing Center for Infectious Disease"/>
            <person name="Wu L."/>
            <person name="Ma J."/>
        </authorList>
    </citation>
    <scope>NUCLEOTIDE SEQUENCE [LARGE SCALE GENOMIC DNA]</scope>
    <source>
        <strain evidence="7">JCM 31696</strain>
    </source>
</reference>
<dbReference type="GO" id="GO:0016787">
    <property type="term" value="F:hydrolase activity"/>
    <property type="evidence" value="ECO:0007669"/>
    <property type="project" value="UniProtKB-KW"/>
</dbReference>
<evidence type="ECO:0000256" key="1">
    <source>
        <dbReference type="ARBA" id="ARBA00010088"/>
    </source>
</evidence>
<keyword evidence="3 6" id="KW-0378">Hydrolase</keyword>
<dbReference type="InterPro" id="IPR029058">
    <property type="entry name" value="AB_hydrolase_fold"/>
</dbReference>
<dbReference type="Gene3D" id="3.40.50.1820">
    <property type="entry name" value="alpha/beta hydrolase"/>
    <property type="match status" value="1"/>
</dbReference>